<comment type="similarity">
    <text evidence="2 7">Belongs to the pseudouridine synthase RluA family.</text>
</comment>
<evidence type="ECO:0000256" key="6">
    <source>
        <dbReference type="PROSITE-ProRule" id="PRU00182"/>
    </source>
</evidence>
<dbReference type="PANTHER" id="PTHR21600">
    <property type="entry name" value="MITOCHONDRIAL RNA PSEUDOURIDINE SYNTHASE"/>
    <property type="match status" value="1"/>
</dbReference>
<evidence type="ECO:0000313" key="9">
    <source>
        <dbReference type="EMBL" id="EHL12379.1"/>
    </source>
</evidence>
<feature type="active site" evidence="5">
    <location>
        <position position="137"/>
    </location>
</feature>
<sequence length="306" mass="34465">MDFYVKEEDKEKRLDSFLAENNTAEYTRSYIGKLIEEGYVLYNGQKAKASIKLKSGDHISLIEKEAEVLDVKGEDIPLDIVFEDEDLLVVNKPRGMVVHPAPGHYTGTLVNAVIAHSGTSLSSINGVLRPGIIHRIDKDTSGLLLICKNDLSHKALAKQLEEHTITRRYHALCFGRLKEESGTISAPIGRDEKDRKRQAINYKHGKEAVTHYKLLESFENASLVECRLETGRTHQIRVHMKSIGHPLIGDPVYGLKKCPYSIQGQALHAMVLGFIHPKSGEYMEFSADYPDDFLRVLTSLRNKSRK</sequence>
<feature type="domain" description="RNA-binding S4" evidence="8">
    <location>
        <begin position="12"/>
        <end position="77"/>
    </location>
</feature>
<comment type="catalytic activity">
    <reaction evidence="1 7">
        <text>a uridine in RNA = a pseudouridine in RNA</text>
        <dbReference type="Rhea" id="RHEA:48348"/>
        <dbReference type="Rhea" id="RHEA-COMP:12068"/>
        <dbReference type="Rhea" id="RHEA-COMP:12069"/>
        <dbReference type="ChEBI" id="CHEBI:65314"/>
        <dbReference type="ChEBI" id="CHEBI:65315"/>
    </reaction>
</comment>
<comment type="caution">
    <text evidence="9">The sequence shown here is derived from an EMBL/GenBank/DDBJ whole genome shotgun (WGS) entry which is preliminary data.</text>
</comment>
<dbReference type="Proteomes" id="UP000018461">
    <property type="component" value="Unassembled WGS sequence"/>
</dbReference>
<dbReference type="PANTHER" id="PTHR21600:SF44">
    <property type="entry name" value="RIBOSOMAL LARGE SUBUNIT PSEUDOURIDINE SYNTHASE D"/>
    <property type="match status" value="1"/>
</dbReference>
<keyword evidence="10" id="KW-1185">Reference proteome</keyword>
<dbReference type="GO" id="GO:0120159">
    <property type="term" value="F:rRNA pseudouridine synthase activity"/>
    <property type="evidence" value="ECO:0007669"/>
    <property type="project" value="UniProtKB-ARBA"/>
</dbReference>
<dbReference type="Gene3D" id="3.30.2350.10">
    <property type="entry name" value="Pseudouridine synthase"/>
    <property type="match status" value="1"/>
</dbReference>
<dbReference type="GO" id="GO:0003723">
    <property type="term" value="F:RNA binding"/>
    <property type="evidence" value="ECO:0007669"/>
    <property type="project" value="UniProtKB-KW"/>
</dbReference>
<evidence type="ECO:0000259" key="8">
    <source>
        <dbReference type="SMART" id="SM00363"/>
    </source>
</evidence>
<dbReference type="InterPro" id="IPR036986">
    <property type="entry name" value="S4_RNA-bd_sf"/>
</dbReference>
<dbReference type="HOGENOM" id="CLU_016902_4_4_9"/>
<dbReference type="STRING" id="796943.HMPREF9625_00416"/>
<dbReference type="AlphaFoldDB" id="G9WM33"/>
<dbReference type="GO" id="GO:0000455">
    <property type="term" value="P:enzyme-directed rRNA pseudouridine synthesis"/>
    <property type="evidence" value="ECO:0007669"/>
    <property type="project" value="UniProtKB-ARBA"/>
</dbReference>
<dbReference type="SUPFAM" id="SSF55174">
    <property type="entry name" value="Alpha-L RNA-binding motif"/>
    <property type="match status" value="1"/>
</dbReference>
<evidence type="ECO:0000256" key="5">
    <source>
        <dbReference type="PIRSR" id="PIRSR606225-1"/>
    </source>
</evidence>
<dbReference type="Pfam" id="PF00849">
    <property type="entry name" value="PseudoU_synth_2"/>
    <property type="match status" value="1"/>
</dbReference>
<dbReference type="FunFam" id="3.30.2350.10:FF:000006">
    <property type="entry name" value="Pseudouridine synthase"/>
    <property type="match status" value="1"/>
</dbReference>
<dbReference type="InterPro" id="IPR002942">
    <property type="entry name" value="S4_RNA-bd"/>
</dbReference>
<dbReference type="InterPro" id="IPR006225">
    <property type="entry name" value="PsdUridine_synth_RluC/D"/>
</dbReference>
<protein>
    <recommendedName>
        <fullName evidence="7">Pseudouridine synthase</fullName>
        <ecNumber evidence="7">5.4.99.-</ecNumber>
    </recommendedName>
</protein>
<dbReference type="EC" id="5.4.99.-" evidence="7"/>
<keyword evidence="3 6" id="KW-0694">RNA-binding</keyword>
<evidence type="ECO:0000256" key="7">
    <source>
        <dbReference type="RuleBase" id="RU362028"/>
    </source>
</evidence>
<dbReference type="PROSITE" id="PS01129">
    <property type="entry name" value="PSI_RLU"/>
    <property type="match status" value="1"/>
</dbReference>
<accession>G9WM33</accession>
<evidence type="ECO:0000256" key="2">
    <source>
        <dbReference type="ARBA" id="ARBA00010876"/>
    </source>
</evidence>
<organism evidence="9 10">
    <name type="scientific">Oribacterium parvum ACB1</name>
    <dbReference type="NCBI Taxonomy" id="796943"/>
    <lineage>
        <taxon>Bacteria</taxon>
        <taxon>Bacillati</taxon>
        <taxon>Bacillota</taxon>
        <taxon>Clostridia</taxon>
        <taxon>Lachnospirales</taxon>
        <taxon>Lachnospiraceae</taxon>
        <taxon>Oribacterium</taxon>
    </lineage>
</organism>
<evidence type="ECO:0000256" key="1">
    <source>
        <dbReference type="ARBA" id="ARBA00000073"/>
    </source>
</evidence>
<dbReference type="InterPro" id="IPR006145">
    <property type="entry name" value="PsdUridine_synth_RsuA/RluA"/>
</dbReference>
<evidence type="ECO:0000313" key="10">
    <source>
        <dbReference type="Proteomes" id="UP000018461"/>
    </source>
</evidence>
<evidence type="ECO:0000256" key="3">
    <source>
        <dbReference type="ARBA" id="ARBA00022884"/>
    </source>
</evidence>
<dbReference type="EMBL" id="AFZC02000003">
    <property type="protein sequence ID" value="EHL12379.1"/>
    <property type="molecule type" value="Genomic_DNA"/>
</dbReference>
<evidence type="ECO:0000256" key="4">
    <source>
        <dbReference type="ARBA" id="ARBA00023235"/>
    </source>
</evidence>
<dbReference type="InterPro" id="IPR020103">
    <property type="entry name" value="PsdUridine_synth_cat_dom_sf"/>
</dbReference>
<name>G9WM33_9FIRM</name>
<comment type="function">
    <text evidence="7">Responsible for synthesis of pseudouridine from uracil.</text>
</comment>
<reference evidence="9" key="1">
    <citation type="submission" date="2011-08" db="EMBL/GenBank/DDBJ databases">
        <authorList>
            <consortium name="The Broad Institute Genome Sequencing Platform"/>
            <person name="Earl A."/>
            <person name="Ward D."/>
            <person name="Feldgarden M."/>
            <person name="Gevers D."/>
            <person name="Sizova M."/>
            <person name="Hazen A."/>
            <person name="Epstein S."/>
            <person name="Young S.K."/>
            <person name="Zeng Q."/>
            <person name="Gargeya S."/>
            <person name="Fitzgerald M."/>
            <person name="Haas B."/>
            <person name="Abouelleil A."/>
            <person name="Alvarado L."/>
            <person name="Arachchi H.M."/>
            <person name="Berlin A."/>
            <person name="Brown A."/>
            <person name="Chapman S.B."/>
            <person name="Chen Z."/>
            <person name="Dunbar C."/>
            <person name="Freedman E."/>
            <person name="Gearin G."/>
            <person name="Gellesch M."/>
            <person name="Goldberg J."/>
            <person name="Griggs A."/>
            <person name="Gujja S."/>
            <person name="Heiman D."/>
            <person name="Howarth C."/>
            <person name="Larson L."/>
            <person name="Lui A."/>
            <person name="MacDonald P.J.P."/>
            <person name="Montmayeur A."/>
            <person name="Murphy C."/>
            <person name="Neiman D."/>
            <person name="Pearson M."/>
            <person name="Priest M."/>
            <person name="Roberts A."/>
            <person name="Saif S."/>
            <person name="Shea T."/>
            <person name="Shenoy N."/>
            <person name="Sisk P."/>
            <person name="Stolte C."/>
            <person name="Sykes S."/>
            <person name="Wortman J."/>
            <person name="Nusbaum C."/>
            <person name="Birren B."/>
        </authorList>
    </citation>
    <scope>NUCLEOTIDE SEQUENCE</scope>
    <source>
        <strain evidence="9">ACB1</strain>
    </source>
</reference>
<dbReference type="CDD" id="cd00165">
    <property type="entry name" value="S4"/>
    <property type="match status" value="1"/>
</dbReference>
<dbReference type="RefSeq" id="WP_009534284.1">
    <property type="nucleotide sequence ID" value="NZ_KE148312.1"/>
</dbReference>
<dbReference type="InterPro" id="IPR006224">
    <property type="entry name" value="PsdUridine_synth_RluA-like_CS"/>
</dbReference>
<reference evidence="9" key="2">
    <citation type="submission" date="2013-03" db="EMBL/GenBank/DDBJ databases">
        <title>The Genome Sequence of Oribacterium sp. ACB1.</title>
        <authorList>
            <consortium name="The Broad Institute Genomics Platform"/>
            <consortium name="The Broad Institute Genome Sequencing Center for Infectious Disease"/>
            <person name="Earl A."/>
            <person name="Ward D."/>
            <person name="Feldgarden M."/>
            <person name="Gevers D."/>
            <person name="Sizova M."/>
            <person name="Hazen A."/>
            <person name="Epstein S."/>
            <person name="Walker B."/>
            <person name="Young S."/>
            <person name="Zeng Q."/>
            <person name="Gargeya S."/>
            <person name="Fitzgerald M."/>
            <person name="Haas B."/>
            <person name="Abouelleil A."/>
            <person name="Allen A.W."/>
            <person name="Alvarado L."/>
            <person name="Arachchi H.M."/>
            <person name="Berlin A.M."/>
            <person name="Chapman S.B."/>
            <person name="Gainer-Dewar J."/>
            <person name="Goldberg J."/>
            <person name="Griggs A."/>
            <person name="Gujja S."/>
            <person name="Hansen M."/>
            <person name="Howarth C."/>
            <person name="Imamovic A."/>
            <person name="Ireland A."/>
            <person name="Larimer J."/>
            <person name="McCowan C."/>
            <person name="Murphy C."/>
            <person name="Pearson M."/>
            <person name="Poon T.W."/>
            <person name="Priest M."/>
            <person name="Roberts A."/>
            <person name="Saif S."/>
            <person name="Shea T."/>
            <person name="Sisk P."/>
            <person name="Sykes S."/>
            <person name="Wortman J."/>
            <person name="Nusbaum C."/>
            <person name="Birren B."/>
        </authorList>
    </citation>
    <scope>NUCLEOTIDE SEQUENCE [LARGE SCALE GENOMIC DNA]</scope>
    <source>
        <strain evidence="9">ACB1</strain>
    </source>
</reference>
<proteinExistence type="inferred from homology"/>
<dbReference type="CDD" id="cd02869">
    <property type="entry name" value="PseudoU_synth_RluA_like"/>
    <property type="match status" value="1"/>
</dbReference>
<dbReference type="SUPFAM" id="SSF55120">
    <property type="entry name" value="Pseudouridine synthase"/>
    <property type="match status" value="1"/>
</dbReference>
<gene>
    <name evidence="9" type="ORF">HMPREF9625_00416</name>
</gene>
<keyword evidence="4 7" id="KW-0413">Isomerase</keyword>
<dbReference type="NCBIfam" id="TIGR00005">
    <property type="entry name" value="rluA_subfam"/>
    <property type="match status" value="1"/>
</dbReference>
<dbReference type="PATRIC" id="fig|796943.3.peg.810"/>
<dbReference type="Pfam" id="PF01479">
    <property type="entry name" value="S4"/>
    <property type="match status" value="1"/>
</dbReference>
<dbReference type="SMART" id="SM00363">
    <property type="entry name" value="S4"/>
    <property type="match status" value="1"/>
</dbReference>
<dbReference type="PROSITE" id="PS50889">
    <property type="entry name" value="S4"/>
    <property type="match status" value="1"/>
</dbReference>
<dbReference type="Gene3D" id="3.10.290.10">
    <property type="entry name" value="RNA-binding S4 domain"/>
    <property type="match status" value="1"/>
</dbReference>
<dbReference type="InterPro" id="IPR050188">
    <property type="entry name" value="RluA_PseudoU_synthase"/>
</dbReference>